<evidence type="ECO:0008006" key="3">
    <source>
        <dbReference type="Google" id="ProtNLM"/>
    </source>
</evidence>
<accession>A0A073CEG9</accession>
<dbReference type="GeneID" id="77289775"/>
<protein>
    <recommendedName>
        <fullName evidence="3">Dnd system-associated protein 4</fullName>
    </recommendedName>
</protein>
<evidence type="ECO:0000313" key="2">
    <source>
        <dbReference type="Proteomes" id="UP000027395"/>
    </source>
</evidence>
<dbReference type="Proteomes" id="UP000027395">
    <property type="component" value="Chromosome"/>
</dbReference>
<evidence type="ECO:0000313" key="1">
    <source>
        <dbReference type="EMBL" id="KEI66704.1"/>
    </source>
</evidence>
<dbReference type="HOGENOM" id="CLU_126986_0_0_3"/>
<reference evidence="1 2" key="1">
    <citation type="journal article" date="2014" name="Appl. Environ. Microbiol.">
        <title>Elucidation of insertion elements encoded on plasmids and in vitro construction of shuttle vectors from the toxic cyanobacterium Planktothrix.</title>
        <authorList>
            <person name="Christiansen G."/>
            <person name="Goesmann A."/>
            <person name="Kurmayer R."/>
        </authorList>
    </citation>
    <scope>NUCLEOTIDE SEQUENCE [LARGE SCALE GENOMIC DNA]</scope>
    <source>
        <strain evidence="1 2">NIVA-CYA 126/8</strain>
    </source>
</reference>
<sequence>MAITRIKIAKDKAELVRSLTEIESKTGPFQTYADVIAFAALLGKRRKKRIPIDGLSKRDPGPISMEVFISRGYDAIIKLVAIAETQNIKLLSPFQLEAEEERALIFEEYANGGLEILRDECRGTVDYSDQLLLILMAEHDRPSQIEGEFDLSRFLG</sequence>
<dbReference type="PATRIC" id="fig|388467.6.peg.1638"/>
<organism evidence="1 2">
    <name type="scientific">Planktothrix agardhii (strain NIVA-CYA 126/8)</name>
    <dbReference type="NCBI Taxonomy" id="388467"/>
    <lineage>
        <taxon>Bacteria</taxon>
        <taxon>Bacillati</taxon>
        <taxon>Cyanobacteriota</taxon>
        <taxon>Cyanophyceae</taxon>
        <taxon>Oscillatoriophycideae</taxon>
        <taxon>Oscillatoriales</taxon>
        <taxon>Microcoleaceae</taxon>
        <taxon>Planktothrix</taxon>
    </lineage>
</organism>
<dbReference type="InterPro" id="IPR023983">
    <property type="entry name" value="DNA_S_mod_dnd_assoc_4"/>
</dbReference>
<dbReference type="eggNOG" id="ENOG502ZWGC">
    <property type="taxonomic scope" value="Bacteria"/>
</dbReference>
<dbReference type="RefSeq" id="WP_026796243.1">
    <property type="nucleotide sequence ID" value="NZ_CM002803.1"/>
</dbReference>
<proteinExistence type="predicted"/>
<keyword evidence="2" id="KW-1185">Reference proteome</keyword>
<dbReference type="AlphaFoldDB" id="A0A073CEG9"/>
<gene>
    <name evidence="1" type="ORF">A19Y_1695</name>
</gene>
<dbReference type="EMBL" id="CM002803">
    <property type="protein sequence ID" value="KEI66704.1"/>
    <property type="molecule type" value="Genomic_DNA"/>
</dbReference>
<dbReference type="NCBIfam" id="TIGR04062">
    <property type="entry name" value="dnd_assoc_4"/>
    <property type="match status" value="1"/>
</dbReference>
<dbReference type="STRING" id="388467.A19Y_1695"/>
<name>A0A073CEG9_PLAA1</name>